<feature type="domain" description="DUF4773" evidence="3">
    <location>
        <begin position="64"/>
        <end position="180"/>
    </location>
</feature>
<feature type="compositionally biased region" description="Acidic residues" evidence="1">
    <location>
        <begin position="458"/>
        <end position="480"/>
    </location>
</feature>
<evidence type="ECO:0000256" key="1">
    <source>
        <dbReference type="SAM" id="MobiDB-lite"/>
    </source>
</evidence>
<feature type="region of interest" description="Disordered" evidence="1">
    <location>
        <begin position="281"/>
        <end position="515"/>
    </location>
</feature>
<feature type="compositionally biased region" description="Low complexity" evidence="1">
    <location>
        <begin position="372"/>
        <end position="381"/>
    </location>
</feature>
<feature type="compositionally biased region" description="Acidic residues" evidence="1">
    <location>
        <begin position="402"/>
        <end position="448"/>
    </location>
</feature>
<dbReference type="GeneID" id="100644242"/>
<gene>
    <name evidence="5" type="primary">LOC100644242</name>
</gene>
<dbReference type="PANTHER" id="PTHR36299:SF3">
    <property type="entry name" value="FI03431P"/>
    <property type="match status" value="1"/>
</dbReference>
<protein>
    <submittedName>
        <fullName evidence="5">Nucleolin</fullName>
    </submittedName>
</protein>
<dbReference type="AlphaFoldDB" id="A0A9B2MR49"/>
<keyword evidence="4" id="KW-1185">Reference proteome</keyword>
<feature type="region of interest" description="Disordered" evidence="1">
    <location>
        <begin position="195"/>
        <end position="244"/>
    </location>
</feature>
<feature type="chain" id="PRO_5038668758" evidence="2">
    <location>
        <begin position="23"/>
        <end position="540"/>
    </location>
</feature>
<evidence type="ECO:0000313" key="4">
    <source>
        <dbReference type="Proteomes" id="UP000835206"/>
    </source>
</evidence>
<evidence type="ECO:0000259" key="3">
    <source>
        <dbReference type="Pfam" id="PF15998"/>
    </source>
</evidence>
<dbReference type="OrthoDB" id="5952164at2759"/>
<dbReference type="PANTHER" id="PTHR36299">
    <property type="entry name" value="AGAP008005-PA"/>
    <property type="match status" value="1"/>
</dbReference>
<accession>A0A9B2MR49</accession>
<dbReference type="Proteomes" id="UP000835206">
    <property type="component" value="Chromosome 2"/>
</dbReference>
<reference evidence="5" key="1">
    <citation type="submission" date="2025-08" db="UniProtKB">
        <authorList>
            <consortium name="RefSeq"/>
        </authorList>
    </citation>
    <scope>IDENTIFICATION</scope>
</reference>
<dbReference type="InterPro" id="IPR031941">
    <property type="entry name" value="DUF4773"/>
</dbReference>
<organism evidence="4 5">
    <name type="scientific">Bombus terrestris</name>
    <name type="common">Buff-tailed bumblebee</name>
    <name type="synonym">Apis terrestris</name>
    <dbReference type="NCBI Taxonomy" id="30195"/>
    <lineage>
        <taxon>Eukaryota</taxon>
        <taxon>Metazoa</taxon>
        <taxon>Ecdysozoa</taxon>
        <taxon>Arthropoda</taxon>
        <taxon>Hexapoda</taxon>
        <taxon>Insecta</taxon>
        <taxon>Pterygota</taxon>
        <taxon>Neoptera</taxon>
        <taxon>Endopterygota</taxon>
        <taxon>Hymenoptera</taxon>
        <taxon>Apocrita</taxon>
        <taxon>Aculeata</taxon>
        <taxon>Apoidea</taxon>
        <taxon>Anthophila</taxon>
        <taxon>Apidae</taxon>
        <taxon>Bombus</taxon>
        <taxon>Bombus</taxon>
    </lineage>
</organism>
<feature type="compositionally biased region" description="Acidic residues" evidence="1">
    <location>
        <begin position="195"/>
        <end position="221"/>
    </location>
</feature>
<feature type="compositionally biased region" description="Acidic residues" evidence="1">
    <location>
        <begin position="234"/>
        <end position="244"/>
    </location>
</feature>
<keyword evidence="2" id="KW-0732">Signal</keyword>
<sequence length="540" mass="59391">MRLSMVVELLLIVLLIAFAAYGRVIERDEKAEDRAIRDVSGSKQSNVGISTLSLKQATDNVNRYCTCNENICNCCRDFHIPLVQLQGPGCASLQYLQGDNLAVQLSFGDNILTSTIVNGKNPKPVCVPLPGGFTKFCGRIYSIKRDAKNHFKACLGLELQSATELEASLRVSCFRFGPDGLKLRPAEPLPVIEAEVPEEDDDDDFFGLGSDDDDEDDDAEDSAPLANSVPNSSAEEDEEEDDDEDVLGFGALLDIITGEDETATKKPKVTTPPPLLHFTIPILSKPTSSPVDSNVASNVATNDSEEDNEYNQESSNISGEGNIEINDESAATDTTGSEAEEIATQVSNKIASYTKPDKTPIKKFTAVDTSTKKPSITSSSINAIENETNKKKKPLRKPIKGEEDDDDDILGDSLDDDDDDDDEDEEILNDDDDDNEKDSEAEEDEDEKVDGSEHENHEDEDEKGEIEDLDDDDDDEEEDAMISALVFDEKENGKKKGKVKKHHQSSEADDDDSDYELGLTGLLARSRHSRDSRQSKEMRF</sequence>
<evidence type="ECO:0000313" key="5">
    <source>
        <dbReference type="RefSeq" id="XP_012175257.1"/>
    </source>
</evidence>
<name>A0A9B2MR49_BOMTE</name>
<evidence type="ECO:0000256" key="2">
    <source>
        <dbReference type="SAM" id="SignalP"/>
    </source>
</evidence>
<feature type="signal peptide" evidence="2">
    <location>
        <begin position="1"/>
        <end position="22"/>
    </location>
</feature>
<proteinExistence type="predicted"/>
<dbReference type="RefSeq" id="XP_012175257.1">
    <property type="nucleotide sequence ID" value="XM_012319867.3"/>
</dbReference>
<dbReference type="KEGG" id="bter:100644242"/>
<feature type="compositionally biased region" description="Polar residues" evidence="1">
    <location>
        <begin position="285"/>
        <end position="302"/>
    </location>
</feature>
<dbReference type="Pfam" id="PF15998">
    <property type="entry name" value="DUF4773"/>
    <property type="match status" value="1"/>
</dbReference>